<evidence type="ECO:0000256" key="2">
    <source>
        <dbReference type="SAM" id="Phobius"/>
    </source>
</evidence>
<keyword evidence="4" id="KW-1185">Reference proteome</keyword>
<feature type="transmembrane region" description="Helical" evidence="2">
    <location>
        <begin position="86"/>
        <end position="110"/>
    </location>
</feature>
<evidence type="ECO:0000256" key="1">
    <source>
        <dbReference type="SAM" id="MobiDB-lite"/>
    </source>
</evidence>
<organism evidence="3 4">
    <name type="scientific">Actinoplanes missouriensis (strain ATCC 14538 / DSM 43046 / CBS 188.64 / JCM 3121 / NBRC 102363 / NCIMB 12654 / NRRL B-3342 / UNCC 431)</name>
    <dbReference type="NCBI Taxonomy" id="512565"/>
    <lineage>
        <taxon>Bacteria</taxon>
        <taxon>Bacillati</taxon>
        <taxon>Actinomycetota</taxon>
        <taxon>Actinomycetes</taxon>
        <taxon>Micromonosporales</taxon>
        <taxon>Micromonosporaceae</taxon>
        <taxon>Actinoplanes</taxon>
    </lineage>
</organism>
<gene>
    <name evidence="3" type="ordered locus">AMIS_75370</name>
</gene>
<proteinExistence type="predicted"/>
<evidence type="ECO:0008006" key="5">
    <source>
        <dbReference type="Google" id="ProtNLM"/>
    </source>
</evidence>
<feature type="region of interest" description="Disordered" evidence="1">
    <location>
        <begin position="1"/>
        <end position="72"/>
    </location>
</feature>
<dbReference type="EMBL" id="AP012319">
    <property type="protein sequence ID" value="BAL92757.1"/>
    <property type="molecule type" value="Genomic_DNA"/>
</dbReference>
<name>I0HIC0_ACTM4</name>
<dbReference type="HOGENOM" id="CLU_142195_0_0_11"/>
<keyword evidence="2" id="KW-1133">Transmembrane helix</keyword>
<protein>
    <recommendedName>
        <fullName evidence="5">Translation initiation factor 2</fullName>
    </recommendedName>
</protein>
<reference evidence="3 4" key="1">
    <citation type="submission" date="2012-02" db="EMBL/GenBank/DDBJ databases">
        <title>Complete genome sequence of Actinoplanes missouriensis 431 (= NBRC 102363).</title>
        <authorList>
            <person name="Ohnishi Y."/>
            <person name="Ishikawa J."/>
            <person name="Sekine M."/>
            <person name="Hosoyama A."/>
            <person name="Harada T."/>
            <person name="Narita H."/>
            <person name="Hata T."/>
            <person name="Konno Y."/>
            <person name="Tutikane K."/>
            <person name="Fujita N."/>
            <person name="Horinouchi S."/>
            <person name="Hayakawa M."/>
        </authorList>
    </citation>
    <scope>NUCLEOTIDE SEQUENCE [LARGE SCALE GENOMIC DNA]</scope>
    <source>
        <strain evidence="4">ATCC 14538 / DSM 43046 / CBS 188.64 / JCM 3121 / NBRC 102363 / NCIMB 12654 / NRRL B-3342 / UNCC 431</strain>
    </source>
</reference>
<dbReference type="Proteomes" id="UP000007882">
    <property type="component" value="Chromosome"/>
</dbReference>
<keyword evidence="2" id="KW-0812">Transmembrane</keyword>
<dbReference type="PATRIC" id="fig|512565.3.peg.7547"/>
<dbReference type="eggNOG" id="ENOG502ZTN3">
    <property type="taxonomic scope" value="Bacteria"/>
</dbReference>
<dbReference type="KEGG" id="ams:AMIS_75370"/>
<accession>I0HIC0</accession>
<evidence type="ECO:0000313" key="3">
    <source>
        <dbReference type="EMBL" id="BAL92757.1"/>
    </source>
</evidence>
<feature type="compositionally biased region" description="Pro residues" evidence="1">
    <location>
        <begin position="41"/>
        <end position="67"/>
    </location>
</feature>
<evidence type="ECO:0000313" key="4">
    <source>
        <dbReference type="Proteomes" id="UP000007882"/>
    </source>
</evidence>
<dbReference type="OrthoDB" id="3298635at2"/>
<sequence>MNVTSPTSDPEDAYWQRPDPAAESLGRPERDAPPVTGGPAYPGPPRTDPPAPGWRPPTIAHPPPPRAMPGQDIDALDEAEGSARTVTYGVGLVAGAIAIIVTCLLCARVFF</sequence>
<dbReference type="AlphaFoldDB" id="I0HIC0"/>
<keyword evidence="2" id="KW-0472">Membrane</keyword>